<keyword evidence="4" id="KW-1185">Reference proteome</keyword>
<feature type="compositionally biased region" description="Low complexity" evidence="2">
    <location>
        <begin position="208"/>
        <end position="219"/>
    </location>
</feature>
<sequence>MARKKGKNKADSAAINPALVPSAAFTVVPRTQAPVPVPAAGLGGSSEVVNASLIGRQPPPEPGPDDELFSDPESSLYDYQNMEEAGYSSVEMLSVSRKRRGREGQLHGLEHDIDEHQHAQFAEAIGSPNALQNPEALYATPMKRGQRQPSTQSLRTTAEVHNAMQRVHELSSDEDSPADRARPTRKQPSARSLHFPVEHETAIKEPVSVRSKSALSSRSISEDRLRSLEAERQHLSTLTHQLEHEVQTYREVVSTYESGDSATAQSLLTKKQISDLKEENESLKNSIKRLNVELSAYQAKYRPVNGGKTGDVKGLPSDGPPPSWLQDPHLDHPIIGE</sequence>
<dbReference type="EMBL" id="CP111019">
    <property type="protein sequence ID" value="WAR12519.1"/>
    <property type="molecule type" value="Genomic_DNA"/>
</dbReference>
<feature type="compositionally biased region" description="Basic and acidic residues" evidence="2">
    <location>
        <begin position="328"/>
        <end position="337"/>
    </location>
</feature>
<feature type="non-terminal residue" evidence="3">
    <location>
        <position position="1"/>
    </location>
</feature>
<feature type="region of interest" description="Disordered" evidence="2">
    <location>
        <begin position="141"/>
        <end position="220"/>
    </location>
</feature>
<feature type="coiled-coil region" evidence="1">
    <location>
        <begin position="273"/>
        <end position="300"/>
    </location>
</feature>
<protein>
    <submittedName>
        <fullName evidence="3">CEP89-like protein</fullName>
    </submittedName>
</protein>
<dbReference type="PANTHER" id="PTHR36170">
    <property type="entry name" value="CENTROSOMAL PROTEIN OF 89 KDA"/>
    <property type="match status" value="1"/>
</dbReference>
<organism evidence="3 4">
    <name type="scientific">Mya arenaria</name>
    <name type="common">Soft-shell clam</name>
    <dbReference type="NCBI Taxonomy" id="6604"/>
    <lineage>
        <taxon>Eukaryota</taxon>
        <taxon>Metazoa</taxon>
        <taxon>Spiralia</taxon>
        <taxon>Lophotrochozoa</taxon>
        <taxon>Mollusca</taxon>
        <taxon>Bivalvia</taxon>
        <taxon>Autobranchia</taxon>
        <taxon>Heteroconchia</taxon>
        <taxon>Euheterodonta</taxon>
        <taxon>Imparidentia</taxon>
        <taxon>Neoheterodontei</taxon>
        <taxon>Myida</taxon>
        <taxon>Myoidea</taxon>
        <taxon>Myidae</taxon>
        <taxon>Mya</taxon>
    </lineage>
</organism>
<evidence type="ECO:0000256" key="1">
    <source>
        <dbReference type="SAM" id="Coils"/>
    </source>
</evidence>
<gene>
    <name evidence="3" type="ORF">MAR_026699</name>
</gene>
<feature type="region of interest" description="Disordered" evidence="2">
    <location>
        <begin position="302"/>
        <end position="337"/>
    </location>
</feature>
<evidence type="ECO:0000313" key="4">
    <source>
        <dbReference type="Proteomes" id="UP001164746"/>
    </source>
</evidence>
<dbReference type="InterPro" id="IPR033545">
    <property type="entry name" value="CEP89"/>
</dbReference>
<accession>A0ABY7EU93</accession>
<feature type="region of interest" description="Disordered" evidence="2">
    <location>
        <begin position="49"/>
        <end position="74"/>
    </location>
</feature>
<reference evidence="3" key="1">
    <citation type="submission" date="2022-11" db="EMBL/GenBank/DDBJ databases">
        <title>Centuries of genome instability and evolution in soft-shell clam transmissible cancer (bioRxiv).</title>
        <authorList>
            <person name="Hart S.F.M."/>
            <person name="Yonemitsu M.A."/>
            <person name="Giersch R.M."/>
            <person name="Beal B.F."/>
            <person name="Arriagada G."/>
            <person name="Davis B.W."/>
            <person name="Ostrander E.A."/>
            <person name="Goff S.P."/>
            <person name="Metzger M.J."/>
        </authorList>
    </citation>
    <scope>NUCLEOTIDE SEQUENCE</scope>
    <source>
        <strain evidence="3">MELC-2E11</strain>
        <tissue evidence="3">Siphon/mantle</tissue>
    </source>
</reference>
<proteinExistence type="predicted"/>
<dbReference type="Proteomes" id="UP001164746">
    <property type="component" value="Chromosome 8"/>
</dbReference>
<feature type="compositionally biased region" description="Basic and acidic residues" evidence="2">
    <location>
        <begin position="166"/>
        <end position="182"/>
    </location>
</feature>
<dbReference type="PANTHER" id="PTHR36170:SF1">
    <property type="entry name" value="CENTROSOMAL PROTEIN OF 89 KDA"/>
    <property type="match status" value="1"/>
</dbReference>
<name>A0ABY7EU93_MYAAR</name>
<evidence type="ECO:0000256" key="2">
    <source>
        <dbReference type="SAM" id="MobiDB-lite"/>
    </source>
</evidence>
<keyword evidence="1" id="KW-0175">Coiled coil</keyword>
<evidence type="ECO:0000313" key="3">
    <source>
        <dbReference type="EMBL" id="WAR12519.1"/>
    </source>
</evidence>
<feature type="compositionally biased region" description="Polar residues" evidence="2">
    <location>
        <begin position="147"/>
        <end position="156"/>
    </location>
</feature>